<sequence>MKIAAVIPARMASRRHPGKPLIEIEGLPMIEHVRRRTVLCSGFSDVVVATCDAEIQEAVEAFGGTVIMTSKEHIMASDRVA</sequence>
<evidence type="ECO:0008006" key="4">
    <source>
        <dbReference type="Google" id="ProtNLM"/>
    </source>
</evidence>
<dbReference type="InterPro" id="IPR003329">
    <property type="entry name" value="Cytidylyl_trans"/>
</dbReference>
<dbReference type="GO" id="GO:0008690">
    <property type="term" value="F:3-deoxy-manno-octulosonate cytidylyltransferase activity"/>
    <property type="evidence" value="ECO:0007669"/>
    <property type="project" value="TreeGrafter"/>
</dbReference>
<dbReference type="AlphaFoldDB" id="A0A382R6M6"/>
<accession>A0A382R6M6</accession>
<proteinExistence type="predicted"/>
<evidence type="ECO:0000256" key="1">
    <source>
        <dbReference type="ARBA" id="ARBA00022679"/>
    </source>
</evidence>
<feature type="non-terminal residue" evidence="3">
    <location>
        <position position="81"/>
    </location>
</feature>
<dbReference type="SUPFAM" id="SSF53448">
    <property type="entry name" value="Nucleotide-diphospho-sugar transferases"/>
    <property type="match status" value="1"/>
</dbReference>
<dbReference type="PANTHER" id="PTHR42866:SF2">
    <property type="entry name" value="3-DEOXY-MANNO-OCTULOSONATE CYTIDYLYLTRANSFERASE, MITOCHONDRIAL"/>
    <property type="match status" value="1"/>
</dbReference>
<dbReference type="Gene3D" id="3.90.550.10">
    <property type="entry name" value="Spore Coat Polysaccharide Biosynthesis Protein SpsA, Chain A"/>
    <property type="match status" value="1"/>
</dbReference>
<dbReference type="InterPro" id="IPR029044">
    <property type="entry name" value="Nucleotide-diphossugar_trans"/>
</dbReference>
<evidence type="ECO:0000313" key="3">
    <source>
        <dbReference type="EMBL" id="SVC93369.1"/>
    </source>
</evidence>
<dbReference type="Pfam" id="PF02348">
    <property type="entry name" value="CTP_transf_3"/>
    <property type="match status" value="1"/>
</dbReference>
<gene>
    <name evidence="3" type="ORF">METZ01_LOCUS346223</name>
</gene>
<name>A0A382R6M6_9ZZZZ</name>
<reference evidence="3" key="1">
    <citation type="submission" date="2018-05" db="EMBL/GenBank/DDBJ databases">
        <authorList>
            <person name="Lanie J.A."/>
            <person name="Ng W.-L."/>
            <person name="Kazmierczak K.M."/>
            <person name="Andrzejewski T.M."/>
            <person name="Davidsen T.M."/>
            <person name="Wayne K.J."/>
            <person name="Tettelin H."/>
            <person name="Glass J.I."/>
            <person name="Rusch D."/>
            <person name="Podicherti R."/>
            <person name="Tsui H.-C.T."/>
            <person name="Winkler M.E."/>
        </authorList>
    </citation>
    <scope>NUCLEOTIDE SEQUENCE</scope>
</reference>
<organism evidence="3">
    <name type="scientific">marine metagenome</name>
    <dbReference type="NCBI Taxonomy" id="408172"/>
    <lineage>
        <taxon>unclassified sequences</taxon>
        <taxon>metagenomes</taxon>
        <taxon>ecological metagenomes</taxon>
    </lineage>
</organism>
<dbReference type="GO" id="GO:0005829">
    <property type="term" value="C:cytosol"/>
    <property type="evidence" value="ECO:0007669"/>
    <property type="project" value="TreeGrafter"/>
</dbReference>
<dbReference type="EMBL" id="UINC01119504">
    <property type="protein sequence ID" value="SVC93369.1"/>
    <property type="molecule type" value="Genomic_DNA"/>
</dbReference>
<evidence type="ECO:0000256" key="2">
    <source>
        <dbReference type="ARBA" id="ARBA00022695"/>
    </source>
</evidence>
<keyword evidence="2" id="KW-0548">Nucleotidyltransferase</keyword>
<dbReference type="PANTHER" id="PTHR42866">
    <property type="entry name" value="3-DEOXY-MANNO-OCTULOSONATE CYTIDYLYLTRANSFERASE"/>
    <property type="match status" value="1"/>
</dbReference>
<keyword evidence="1" id="KW-0808">Transferase</keyword>
<protein>
    <recommendedName>
        <fullName evidence="4">3-deoxy-manno-octulosonate cytidylyltransferase</fullName>
    </recommendedName>
</protein>